<sequence length="258" mass="30075">MDRIRRDFLWSGQDIEKPKYRLIQDRLRTARQDERDRKYWSLTGNKLFSVKSLYNFLNDGGLCCEMAKCFWKNNCPKKINIFNWMVWKNKILSLENLATRRCNSLPTTTCVMCHAGVESVDHLFLQCLVVLDVWGCFNRSLSLPGPPTSMCNLWLSWRTTVRLADRIWVDLVVKVLVWNLWLARNDRIFNAKILPVHCIVLYINRMLLLWFDALADLVKVKIEDTIASVRRSLEFVGQRSLQELGDTAAEEAPGSTTE</sequence>
<dbReference type="Proteomes" id="UP001515500">
    <property type="component" value="Unplaced"/>
</dbReference>
<name>A0AB40AVT8_DIOCR</name>
<feature type="domain" description="Reverse transcriptase zinc-binding" evidence="1">
    <location>
        <begin position="48"/>
        <end position="134"/>
    </location>
</feature>
<accession>A0AB40AVT8</accession>
<gene>
    <name evidence="3" type="primary">LOC120255416</name>
</gene>
<evidence type="ECO:0000313" key="3">
    <source>
        <dbReference type="RefSeq" id="XP_039119177.1"/>
    </source>
</evidence>
<proteinExistence type="predicted"/>
<organism evidence="2 3">
    <name type="scientific">Dioscorea cayennensis subsp. rotundata</name>
    <name type="common">White Guinea yam</name>
    <name type="synonym">Dioscorea rotundata</name>
    <dbReference type="NCBI Taxonomy" id="55577"/>
    <lineage>
        <taxon>Eukaryota</taxon>
        <taxon>Viridiplantae</taxon>
        <taxon>Streptophyta</taxon>
        <taxon>Embryophyta</taxon>
        <taxon>Tracheophyta</taxon>
        <taxon>Spermatophyta</taxon>
        <taxon>Magnoliopsida</taxon>
        <taxon>Liliopsida</taxon>
        <taxon>Dioscoreales</taxon>
        <taxon>Dioscoreaceae</taxon>
        <taxon>Dioscorea</taxon>
    </lineage>
</organism>
<dbReference type="InterPro" id="IPR026960">
    <property type="entry name" value="RVT-Znf"/>
</dbReference>
<dbReference type="RefSeq" id="XP_039119177.1">
    <property type="nucleotide sequence ID" value="XM_039263243.1"/>
</dbReference>
<protein>
    <submittedName>
        <fullName evidence="3">Uncharacterized protein LOC120255416</fullName>
    </submittedName>
</protein>
<evidence type="ECO:0000313" key="2">
    <source>
        <dbReference type="Proteomes" id="UP001515500"/>
    </source>
</evidence>
<evidence type="ECO:0000259" key="1">
    <source>
        <dbReference type="Pfam" id="PF13966"/>
    </source>
</evidence>
<dbReference type="GeneID" id="120255416"/>
<dbReference type="AlphaFoldDB" id="A0AB40AVT8"/>
<keyword evidence="2" id="KW-1185">Reference proteome</keyword>
<reference evidence="3" key="1">
    <citation type="submission" date="2025-08" db="UniProtKB">
        <authorList>
            <consortium name="RefSeq"/>
        </authorList>
    </citation>
    <scope>IDENTIFICATION</scope>
</reference>
<dbReference type="Pfam" id="PF13966">
    <property type="entry name" value="zf-RVT"/>
    <property type="match status" value="1"/>
</dbReference>